<evidence type="ECO:0000256" key="2">
    <source>
        <dbReference type="ARBA" id="ARBA00007090"/>
    </source>
</evidence>
<dbReference type="GO" id="GO:0009252">
    <property type="term" value="P:peptidoglycan biosynthetic process"/>
    <property type="evidence" value="ECO:0007669"/>
    <property type="project" value="InterPro"/>
</dbReference>
<evidence type="ECO:0000256" key="3">
    <source>
        <dbReference type="ARBA" id="ARBA00007739"/>
    </source>
</evidence>
<dbReference type="InterPro" id="IPR001460">
    <property type="entry name" value="PCN-bd_Tpept"/>
</dbReference>
<comment type="similarity">
    <text evidence="2">In the C-terminal section; belongs to the transpeptidase family.</text>
</comment>
<dbReference type="InterPro" id="IPR012338">
    <property type="entry name" value="Beta-lactam/transpept-like"/>
</dbReference>
<evidence type="ECO:0000259" key="14">
    <source>
        <dbReference type="Pfam" id="PF06832"/>
    </source>
</evidence>
<keyword evidence="4" id="KW-0121">Carboxypeptidase</keyword>
<dbReference type="GO" id="GO:0004180">
    <property type="term" value="F:carboxypeptidase activity"/>
    <property type="evidence" value="ECO:0007669"/>
    <property type="project" value="UniProtKB-KW"/>
</dbReference>
<comment type="pathway">
    <text evidence="1">Cell wall biogenesis; peptidoglycan biosynthesis.</text>
</comment>
<dbReference type="Proteomes" id="UP001364472">
    <property type="component" value="Unassembled WGS sequence"/>
</dbReference>
<feature type="domain" description="Penicillin-binding protein transpeptidase" evidence="12">
    <location>
        <begin position="304"/>
        <end position="523"/>
    </location>
</feature>
<dbReference type="EC" id="2.4.99.28" evidence="10"/>
<dbReference type="InterPro" id="IPR009647">
    <property type="entry name" value="PBP_C"/>
</dbReference>
<keyword evidence="6" id="KW-0328">Glycosyltransferase</keyword>
<comment type="similarity">
    <text evidence="3">In the N-terminal section; belongs to the glycosyltransferase 51 family.</text>
</comment>
<dbReference type="GO" id="GO:0030288">
    <property type="term" value="C:outer membrane-bounded periplasmic space"/>
    <property type="evidence" value="ECO:0007669"/>
    <property type="project" value="TreeGrafter"/>
</dbReference>
<dbReference type="SUPFAM" id="SSF53955">
    <property type="entry name" value="Lysozyme-like"/>
    <property type="match status" value="1"/>
</dbReference>
<evidence type="ECO:0000256" key="1">
    <source>
        <dbReference type="ARBA" id="ARBA00004752"/>
    </source>
</evidence>
<feature type="domain" description="Penicillin-binding C-terminal" evidence="14">
    <location>
        <begin position="695"/>
        <end position="773"/>
    </location>
</feature>
<dbReference type="GO" id="GO:0008658">
    <property type="term" value="F:penicillin binding"/>
    <property type="evidence" value="ECO:0007669"/>
    <property type="project" value="InterPro"/>
</dbReference>
<dbReference type="SUPFAM" id="SSF56601">
    <property type="entry name" value="beta-lactamase/transpeptidase-like"/>
    <property type="match status" value="1"/>
</dbReference>
<proteinExistence type="inferred from homology"/>
<reference evidence="15 16" key="1">
    <citation type="journal article" date="2016" name="Antonie Van Leeuwenhoek">
        <title>Denitratimonas tolerans gen. nov., sp. nov., a denitrifying bacterium isolated from a bioreactor for tannery wastewater treatment.</title>
        <authorList>
            <person name="Han S.I."/>
            <person name="Kim J.O."/>
            <person name="Lee Y.R."/>
            <person name="Ekpeghere K.I."/>
            <person name="Koh S.C."/>
            <person name="Whang K.S."/>
        </authorList>
    </citation>
    <scope>NUCLEOTIDE SEQUENCE [LARGE SCALE GENOMIC DNA]</scope>
    <source>
        <strain evidence="15 16">KACC 17565</strain>
    </source>
</reference>
<dbReference type="PANTHER" id="PTHR32282:SF15">
    <property type="entry name" value="PENICILLIN-BINDING PROTEIN 1C"/>
    <property type="match status" value="1"/>
</dbReference>
<evidence type="ECO:0000259" key="13">
    <source>
        <dbReference type="Pfam" id="PF00912"/>
    </source>
</evidence>
<dbReference type="InterPro" id="IPR011815">
    <property type="entry name" value="PBP_1c"/>
</dbReference>
<dbReference type="Pfam" id="PF00912">
    <property type="entry name" value="Transgly"/>
    <property type="match status" value="1"/>
</dbReference>
<dbReference type="InterPro" id="IPR050396">
    <property type="entry name" value="Glycosyltr_51/Transpeptidase"/>
</dbReference>
<dbReference type="InterPro" id="IPR036950">
    <property type="entry name" value="PBP_transglycosylase"/>
</dbReference>
<accession>A0AAW9R7B7</accession>
<protein>
    <recommendedName>
        <fullName evidence="10">peptidoglycan glycosyltransferase</fullName>
        <ecNumber evidence="10">2.4.99.28</ecNumber>
    </recommendedName>
</protein>
<sequence length="800" mass="87147">MRPVSTFHAARWLLAALLLAASLLALDRAFPLPLPDIQRDGASVVLAHDGTPLRAFADAEGVWRYPVESTEVSPLYLQALITYEDRWFFRHRGINPFATLRATVQALWHRKIVSGGSTLTMQVARLIEPIPHSWSGKLRQMARALQLEWHLDKDEILTLYLNYAPFGGTLQGVQAASYGYLGKPASELSRAEAALLAVLPQSPSRLRPDRWPERAQRARDKVLDRMVAQGAWRAADVADARVEQVSARRLQPPLHAALAAERLRRDNPRSRRIRSTLDADLQVRIESRVADWVDRLPPRTSAAVIVARTDSMEVLAYVGAARFGDDASFGHIDMARAWRSPGSTLKPFLYGLALDDGLIHSQSLLVDAPQAFGGYRPGNFDQRFRGPVAAHDALRESLNVPAVALLDAVGPARFSARMAHAGAPLRLPRGSEPNLAMILGGTEARLEDLVGAYAALQREGLAARPRLIANEPLRERRLLSPGAAWIVRQMISDTARPGTLEERIDTSRRANLAWKTGTSYGFRDAWAIGAAPGAIIGVWIGRPDGTPLPGQYGAITALPLLFAINDMLPRTLQAAASSAPASVGTATICWPLGQREDATLPEHCVRRHAAWVLDGTIPPTLPGPTHAAPAPVSYRRDRHSGQRLGDACSRPHADELASLAPWPPLVLPWLAAGERRQATLPALAPDCVDTAEPVQALQIVGLVDGAVLRSPGNRQRAPEVTLRALGTGETVQWLLDGRLVAHSRSGSTVQLRFDQAGPQRLVAIDAQGRYASIDLRVLDDGRERNATDTLGPVDRTRPTP</sequence>
<evidence type="ECO:0000313" key="15">
    <source>
        <dbReference type="EMBL" id="MEJ1249474.1"/>
    </source>
</evidence>
<dbReference type="AlphaFoldDB" id="A0AAW9R7B7"/>
<dbReference type="Gene3D" id="3.40.710.10">
    <property type="entry name" value="DD-peptidase/beta-lactamase superfamily"/>
    <property type="match status" value="1"/>
</dbReference>
<evidence type="ECO:0000256" key="6">
    <source>
        <dbReference type="ARBA" id="ARBA00022676"/>
    </source>
</evidence>
<dbReference type="Pfam" id="PF06832">
    <property type="entry name" value="BiPBP_C"/>
    <property type="match status" value="1"/>
</dbReference>
<dbReference type="Gene3D" id="1.10.3810.10">
    <property type="entry name" value="Biosynthetic peptidoglycan transglycosylase-like"/>
    <property type="match status" value="1"/>
</dbReference>
<dbReference type="RefSeq" id="WP_337335189.1">
    <property type="nucleotide sequence ID" value="NZ_JBBDHC010000008.1"/>
</dbReference>
<evidence type="ECO:0000313" key="16">
    <source>
        <dbReference type="Proteomes" id="UP001364472"/>
    </source>
</evidence>
<keyword evidence="16" id="KW-1185">Reference proteome</keyword>
<name>A0AAW9R7B7_9GAMM</name>
<keyword evidence="9" id="KW-0511">Multifunctional enzyme</keyword>
<comment type="caution">
    <text evidence="15">The sequence shown here is derived from an EMBL/GenBank/DDBJ whole genome shotgun (WGS) entry which is preliminary data.</text>
</comment>
<evidence type="ECO:0000256" key="7">
    <source>
        <dbReference type="ARBA" id="ARBA00022679"/>
    </source>
</evidence>
<feature type="domain" description="Glycosyl transferase family 51" evidence="13">
    <location>
        <begin position="53"/>
        <end position="226"/>
    </location>
</feature>
<keyword evidence="7" id="KW-0808">Transferase</keyword>
<keyword evidence="8" id="KW-0378">Hydrolase</keyword>
<dbReference type="InterPro" id="IPR001264">
    <property type="entry name" value="Glyco_trans_51"/>
</dbReference>
<dbReference type="Pfam" id="PF00905">
    <property type="entry name" value="Transpeptidase"/>
    <property type="match status" value="1"/>
</dbReference>
<dbReference type="InterPro" id="IPR023346">
    <property type="entry name" value="Lysozyme-like_dom_sf"/>
</dbReference>
<gene>
    <name evidence="15" type="primary">pbpC</name>
    <name evidence="15" type="ORF">WB794_07285</name>
</gene>
<dbReference type="NCBIfam" id="TIGR02073">
    <property type="entry name" value="PBP_1c"/>
    <property type="match status" value="1"/>
</dbReference>
<evidence type="ECO:0000256" key="9">
    <source>
        <dbReference type="ARBA" id="ARBA00023268"/>
    </source>
</evidence>
<evidence type="ECO:0000256" key="4">
    <source>
        <dbReference type="ARBA" id="ARBA00022645"/>
    </source>
</evidence>
<dbReference type="PANTHER" id="PTHR32282">
    <property type="entry name" value="BINDING PROTEIN TRANSPEPTIDASE, PUTATIVE-RELATED"/>
    <property type="match status" value="1"/>
</dbReference>
<dbReference type="EMBL" id="JBBDHC010000008">
    <property type="protein sequence ID" value="MEJ1249474.1"/>
    <property type="molecule type" value="Genomic_DNA"/>
</dbReference>
<evidence type="ECO:0000256" key="11">
    <source>
        <dbReference type="ARBA" id="ARBA00049902"/>
    </source>
</evidence>
<evidence type="ECO:0000256" key="5">
    <source>
        <dbReference type="ARBA" id="ARBA00022670"/>
    </source>
</evidence>
<evidence type="ECO:0000259" key="12">
    <source>
        <dbReference type="Pfam" id="PF00905"/>
    </source>
</evidence>
<dbReference type="GO" id="GO:0008955">
    <property type="term" value="F:peptidoglycan glycosyltransferase activity"/>
    <property type="evidence" value="ECO:0007669"/>
    <property type="project" value="UniProtKB-EC"/>
</dbReference>
<evidence type="ECO:0000256" key="8">
    <source>
        <dbReference type="ARBA" id="ARBA00022801"/>
    </source>
</evidence>
<evidence type="ECO:0000256" key="10">
    <source>
        <dbReference type="ARBA" id="ARBA00044770"/>
    </source>
</evidence>
<organism evidence="15 16">
    <name type="scientific">Denitratimonas tolerans</name>
    <dbReference type="NCBI Taxonomy" id="1338420"/>
    <lineage>
        <taxon>Bacteria</taxon>
        <taxon>Pseudomonadati</taxon>
        <taxon>Pseudomonadota</taxon>
        <taxon>Gammaproteobacteria</taxon>
        <taxon>Lysobacterales</taxon>
        <taxon>Lysobacteraceae</taxon>
        <taxon>Denitratimonas</taxon>
    </lineage>
</organism>
<dbReference type="GO" id="GO:0006508">
    <property type="term" value="P:proteolysis"/>
    <property type="evidence" value="ECO:0007669"/>
    <property type="project" value="UniProtKB-KW"/>
</dbReference>
<comment type="catalytic activity">
    <reaction evidence="11">
        <text>[GlcNAc-(1-&gt;4)-Mur2Ac(oyl-L-Ala-gamma-D-Glu-L-Lys-D-Ala-D-Ala)](n)-di-trans,octa-cis-undecaprenyl diphosphate + beta-D-GlcNAc-(1-&gt;4)-Mur2Ac(oyl-L-Ala-gamma-D-Glu-L-Lys-D-Ala-D-Ala)-di-trans,octa-cis-undecaprenyl diphosphate = [GlcNAc-(1-&gt;4)-Mur2Ac(oyl-L-Ala-gamma-D-Glu-L-Lys-D-Ala-D-Ala)](n+1)-di-trans,octa-cis-undecaprenyl diphosphate + di-trans,octa-cis-undecaprenyl diphosphate + H(+)</text>
        <dbReference type="Rhea" id="RHEA:23708"/>
        <dbReference type="Rhea" id="RHEA-COMP:9602"/>
        <dbReference type="Rhea" id="RHEA-COMP:9603"/>
        <dbReference type="ChEBI" id="CHEBI:15378"/>
        <dbReference type="ChEBI" id="CHEBI:58405"/>
        <dbReference type="ChEBI" id="CHEBI:60033"/>
        <dbReference type="ChEBI" id="CHEBI:78435"/>
        <dbReference type="EC" id="2.4.99.28"/>
    </reaction>
</comment>
<keyword evidence="5" id="KW-0645">Protease</keyword>